<evidence type="ECO:0000313" key="1">
    <source>
        <dbReference type="EMBL" id="GFD24875.1"/>
    </source>
</evidence>
<sequence>MVRCHGAGGNSCFSNLLFKNLFGPVLVMVERLLCGLTSGVLRVLYPTSFHHETLLELVSTMLPRDGMGKPFLVHNVWDSIRLRDNPISWCDLVWFYARILRHAFNM</sequence>
<name>A0A699UPP4_TANCI</name>
<accession>A0A699UPP4</accession>
<dbReference type="AlphaFoldDB" id="A0A699UPP4"/>
<organism evidence="1">
    <name type="scientific">Tanacetum cinerariifolium</name>
    <name type="common">Dalmatian daisy</name>
    <name type="synonym">Chrysanthemum cinerariifolium</name>
    <dbReference type="NCBI Taxonomy" id="118510"/>
    <lineage>
        <taxon>Eukaryota</taxon>
        <taxon>Viridiplantae</taxon>
        <taxon>Streptophyta</taxon>
        <taxon>Embryophyta</taxon>
        <taxon>Tracheophyta</taxon>
        <taxon>Spermatophyta</taxon>
        <taxon>Magnoliopsida</taxon>
        <taxon>eudicotyledons</taxon>
        <taxon>Gunneridae</taxon>
        <taxon>Pentapetalae</taxon>
        <taxon>asterids</taxon>
        <taxon>campanulids</taxon>
        <taxon>Asterales</taxon>
        <taxon>Asteraceae</taxon>
        <taxon>Asteroideae</taxon>
        <taxon>Anthemideae</taxon>
        <taxon>Anthemidinae</taxon>
        <taxon>Tanacetum</taxon>
    </lineage>
</organism>
<gene>
    <name evidence="1" type="ORF">Tci_896844</name>
</gene>
<comment type="caution">
    <text evidence="1">The sequence shown here is derived from an EMBL/GenBank/DDBJ whole genome shotgun (WGS) entry which is preliminary data.</text>
</comment>
<reference evidence="1" key="1">
    <citation type="journal article" date="2019" name="Sci. Rep.">
        <title>Draft genome of Tanacetum cinerariifolium, the natural source of mosquito coil.</title>
        <authorList>
            <person name="Yamashiro T."/>
            <person name="Shiraishi A."/>
            <person name="Satake H."/>
            <person name="Nakayama K."/>
        </authorList>
    </citation>
    <scope>NUCLEOTIDE SEQUENCE</scope>
</reference>
<dbReference type="EMBL" id="BKCJ011355924">
    <property type="protein sequence ID" value="GFD24875.1"/>
    <property type="molecule type" value="Genomic_DNA"/>
</dbReference>
<protein>
    <submittedName>
        <fullName evidence="1">Uncharacterized protein</fullName>
    </submittedName>
</protein>
<proteinExistence type="predicted"/>